<evidence type="ECO:0000313" key="3">
    <source>
        <dbReference type="Proteomes" id="UP000053611"/>
    </source>
</evidence>
<evidence type="ECO:0000256" key="1">
    <source>
        <dbReference type="SAM" id="Phobius"/>
    </source>
</evidence>
<reference evidence="2 3" key="1">
    <citation type="submission" date="2015-03" db="EMBL/GenBank/DDBJ databases">
        <title>Genomics and transcriptomics of the oil-accumulating basidiomycete yeast T. oleaginosus allow insights into substrate utilization and the diverse evolutionary trajectories of mating systems in fungi.</title>
        <authorList>
            <consortium name="DOE Joint Genome Institute"/>
            <person name="Kourist R."/>
            <person name="Kracht O."/>
            <person name="Bracharz F."/>
            <person name="Lipzen A."/>
            <person name="Nolan M."/>
            <person name="Ohm R."/>
            <person name="Grigoriev I."/>
            <person name="Sun S."/>
            <person name="Heitman J."/>
            <person name="Bruck T."/>
            <person name="Nowrousian M."/>
        </authorList>
    </citation>
    <scope>NUCLEOTIDE SEQUENCE [LARGE SCALE GENOMIC DNA]</scope>
    <source>
        <strain evidence="2 3">IBC0246</strain>
    </source>
</reference>
<name>A0A0J0XIB6_9TREE</name>
<protein>
    <submittedName>
        <fullName evidence="2">Uncharacterized protein</fullName>
    </submittedName>
</protein>
<keyword evidence="3" id="KW-1185">Reference proteome</keyword>
<accession>A0A0J0XIB6</accession>
<dbReference type="GeneID" id="28984313"/>
<keyword evidence="1" id="KW-0812">Transmembrane</keyword>
<keyword evidence="1" id="KW-0472">Membrane</keyword>
<gene>
    <name evidence="2" type="ORF">CC85DRAFT_287016</name>
</gene>
<dbReference type="EMBL" id="KQ087227">
    <property type="protein sequence ID" value="KLT40870.1"/>
    <property type="molecule type" value="Genomic_DNA"/>
</dbReference>
<organism evidence="2 3">
    <name type="scientific">Cutaneotrichosporon oleaginosum</name>
    <dbReference type="NCBI Taxonomy" id="879819"/>
    <lineage>
        <taxon>Eukaryota</taxon>
        <taxon>Fungi</taxon>
        <taxon>Dikarya</taxon>
        <taxon>Basidiomycota</taxon>
        <taxon>Agaricomycotina</taxon>
        <taxon>Tremellomycetes</taxon>
        <taxon>Trichosporonales</taxon>
        <taxon>Trichosporonaceae</taxon>
        <taxon>Cutaneotrichosporon</taxon>
    </lineage>
</organism>
<dbReference type="Proteomes" id="UP000053611">
    <property type="component" value="Unassembled WGS sequence"/>
</dbReference>
<dbReference type="AlphaFoldDB" id="A0A0J0XIB6"/>
<proteinExistence type="predicted"/>
<keyword evidence="1" id="KW-1133">Transmembrane helix</keyword>
<feature type="transmembrane region" description="Helical" evidence="1">
    <location>
        <begin position="6"/>
        <end position="27"/>
    </location>
</feature>
<sequence>MLSLPVFRLCVFAFAVVFVCTSVLLTLHGPRSHPSSRLPATACDAARSVHPNYVAHTFGETHFLPGCAHRVGRISSHHWSQYFTAYCTVHEV</sequence>
<evidence type="ECO:0000313" key="2">
    <source>
        <dbReference type="EMBL" id="KLT40870.1"/>
    </source>
</evidence>
<dbReference type="RefSeq" id="XP_018277361.1">
    <property type="nucleotide sequence ID" value="XM_018423710.1"/>
</dbReference>